<reference evidence="1" key="1">
    <citation type="submission" date="2022-06" db="EMBL/GenBank/DDBJ databases">
        <title>Limimaricola sediminis sp. nov., isolated from an intertidal sediment.</title>
        <authorList>
            <person name="Shao X."/>
        </authorList>
    </citation>
    <scope>NUCLEOTIDE SEQUENCE</scope>
    <source>
        <strain evidence="1">ASW11-118</strain>
    </source>
</reference>
<dbReference type="EMBL" id="JAMYXC010000158">
    <property type="protein sequence ID" value="MCP1168940.1"/>
    <property type="molecule type" value="Genomic_DNA"/>
</dbReference>
<name>A0A9X2FRP3_9RHOB</name>
<evidence type="ECO:0000313" key="1">
    <source>
        <dbReference type="EMBL" id="MCP1168940.1"/>
    </source>
</evidence>
<proteinExistence type="predicted"/>
<comment type="caution">
    <text evidence="1">The sequence shown here is derived from an EMBL/GenBank/DDBJ whole genome shotgun (WGS) entry which is preliminary data.</text>
</comment>
<protein>
    <submittedName>
        <fullName evidence="1">Uncharacterized protein</fullName>
    </submittedName>
</protein>
<accession>A0A9X2FRP3</accession>
<dbReference type="Proteomes" id="UP001139477">
    <property type="component" value="Unassembled WGS sequence"/>
</dbReference>
<keyword evidence="2" id="KW-1185">Reference proteome</keyword>
<sequence>MAQDRILGETQSYLDGWFSRRDSMAEAAGDLAAEMMEAGSDTTRLAAAVTRWQDGARARPQADLRGWLTLCTNCSGHLAREAAQAETEILDNTVEIARRAGHARHATPV</sequence>
<evidence type="ECO:0000313" key="2">
    <source>
        <dbReference type="Proteomes" id="UP001139477"/>
    </source>
</evidence>
<gene>
    <name evidence="1" type="ORF">NHG85_10450</name>
</gene>
<organism evidence="1 2">
    <name type="scientific">Limimaricola litoreus</name>
    <dbReference type="NCBI Taxonomy" id="2955316"/>
    <lineage>
        <taxon>Bacteria</taxon>
        <taxon>Pseudomonadati</taxon>
        <taxon>Pseudomonadota</taxon>
        <taxon>Alphaproteobacteria</taxon>
        <taxon>Rhodobacterales</taxon>
        <taxon>Paracoccaceae</taxon>
        <taxon>Limimaricola</taxon>
    </lineage>
</organism>
<dbReference type="AlphaFoldDB" id="A0A9X2FRP3"/>